<protein>
    <submittedName>
        <fullName evidence="3">Glycosyl transferase family 2</fullName>
    </submittedName>
</protein>
<dbReference type="OrthoDB" id="9801954at2"/>
<organism evidence="3 4">
    <name type="scientific">Dokdonella fugitiva</name>
    <dbReference type="NCBI Taxonomy" id="328517"/>
    <lineage>
        <taxon>Bacteria</taxon>
        <taxon>Pseudomonadati</taxon>
        <taxon>Pseudomonadota</taxon>
        <taxon>Gammaproteobacteria</taxon>
        <taxon>Lysobacterales</taxon>
        <taxon>Rhodanobacteraceae</taxon>
        <taxon>Dokdonella</taxon>
    </lineage>
</organism>
<dbReference type="Gene3D" id="3.90.550.10">
    <property type="entry name" value="Spore Coat Polysaccharide Biosynthesis Protein SpsA, Chain A"/>
    <property type="match status" value="1"/>
</dbReference>
<dbReference type="InterPro" id="IPR029044">
    <property type="entry name" value="Nucleotide-diphossugar_trans"/>
</dbReference>
<keyword evidence="4" id="KW-1185">Reference proteome</keyword>
<dbReference type="Pfam" id="PF00535">
    <property type="entry name" value="Glycos_transf_2"/>
    <property type="match status" value="1"/>
</dbReference>
<dbReference type="PANTHER" id="PTHR43685">
    <property type="entry name" value="GLYCOSYLTRANSFERASE"/>
    <property type="match status" value="1"/>
</dbReference>
<gene>
    <name evidence="3" type="ORF">EV148_10151</name>
</gene>
<evidence type="ECO:0000256" key="1">
    <source>
        <dbReference type="SAM" id="MobiDB-lite"/>
    </source>
</evidence>
<proteinExistence type="predicted"/>
<sequence length="356" mass="39873">MSIPPRVTAVIPTYRRPLLLRRAVESVLAQEGAALVVRVFDNASGDGTRGMVEEIAARDPRVEYVCQPRNMGPAANFECAVRSVVTPFFSILSDDDYLLPGFYRHALAELDAHPQAMFWAGLTLNVDEGGTIWDARLLRWPREGVIMPPEGVLASTHGRAPTWTGILFRTQILDRIGFPEWRMLGPSDFDFTLKAATQPFILRKHPSAVFTLNASSFSATEPLSSFWPGWQQLLRNMERLPIEPDARARLLSALHADARRMLFRRGANALAAGRHGFVHDAAQTLHDFYDERMRARLLRGLSAMCRHVPGAQRLLAAIYRGIERTMVRSRSGLQRSHAHLLRAPRPAAQGERMGPQ</sequence>
<comment type="caution">
    <text evidence="3">The sequence shown here is derived from an EMBL/GenBank/DDBJ whole genome shotgun (WGS) entry which is preliminary data.</text>
</comment>
<dbReference type="InterPro" id="IPR001173">
    <property type="entry name" value="Glyco_trans_2-like"/>
</dbReference>
<keyword evidence="3" id="KW-0808">Transferase</keyword>
<name>A0A4R2IEM6_9GAMM</name>
<dbReference type="AlphaFoldDB" id="A0A4R2IEM6"/>
<dbReference type="Proteomes" id="UP000294862">
    <property type="component" value="Unassembled WGS sequence"/>
</dbReference>
<reference evidence="3 4" key="1">
    <citation type="journal article" date="2015" name="Stand. Genomic Sci.">
        <title>Genomic Encyclopedia of Bacterial and Archaeal Type Strains, Phase III: the genomes of soil and plant-associated and newly described type strains.</title>
        <authorList>
            <person name="Whitman W.B."/>
            <person name="Woyke T."/>
            <person name="Klenk H.P."/>
            <person name="Zhou Y."/>
            <person name="Lilburn T.G."/>
            <person name="Beck B.J."/>
            <person name="De Vos P."/>
            <person name="Vandamme P."/>
            <person name="Eisen J.A."/>
            <person name="Garrity G."/>
            <person name="Hugenholtz P."/>
            <person name="Kyrpides N.C."/>
        </authorList>
    </citation>
    <scope>NUCLEOTIDE SEQUENCE [LARGE SCALE GENOMIC DNA]</scope>
    <source>
        <strain evidence="3 4">A3</strain>
    </source>
</reference>
<dbReference type="GO" id="GO:0016740">
    <property type="term" value="F:transferase activity"/>
    <property type="evidence" value="ECO:0007669"/>
    <property type="project" value="UniProtKB-KW"/>
</dbReference>
<evidence type="ECO:0000259" key="2">
    <source>
        <dbReference type="Pfam" id="PF00535"/>
    </source>
</evidence>
<dbReference type="CDD" id="cd00761">
    <property type="entry name" value="Glyco_tranf_GTA_type"/>
    <property type="match status" value="1"/>
</dbReference>
<feature type="region of interest" description="Disordered" evidence="1">
    <location>
        <begin position="333"/>
        <end position="356"/>
    </location>
</feature>
<feature type="domain" description="Glycosyltransferase 2-like" evidence="2">
    <location>
        <begin position="9"/>
        <end position="142"/>
    </location>
</feature>
<dbReference type="EMBL" id="SLWQ01000001">
    <property type="protein sequence ID" value="TCO42646.1"/>
    <property type="molecule type" value="Genomic_DNA"/>
</dbReference>
<evidence type="ECO:0000313" key="3">
    <source>
        <dbReference type="EMBL" id="TCO42646.1"/>
    </source>
</evidence>
<dbReference type="PANTHER" id="PTHR43685:SF2">
    <property type="entry name" value="GLYCOSYLTRANSFERASE 2-LIKE DOMAIN-CONTAINING PROTEIN"/>
    <property type="match status" value="1"/>
</dbReference>
<dbReference type="SUPFAM" id="SSF53448">
    <property type="entry name" value="Nucleotide-diphospho-sugar transferases"/>
    <property type="match status" value="1"/>
</dbReference>
<accession>A0A4R2IEM6</accession>
<dbReference type="RefSeq" id="WP_131991719.1">
    <property type="nucleotide sequence ID" value="NZ_SLWQ01000001.1"/>
</dbReference>
<dbReference type="InterPro" id="IPR050834">
    <property type="entry name" value="Glycosyltransf_2"/>
</dbReference>
<evidence type="ECO:0000313" key="4">
    <source>
        <dbReference type="Proteomes" id="UP000294862"/>
    </source>
</evidence>